<feature type="domain" description="OmpR/PhoB-type" evidence="11">
    <location>
        <begin position="128"/>
        <end position="227"/>
    </location>
</feature>
<gene>
    <name evidence="12" type="ORF">CCE28_11675</name>
</gene>
<comment type="caution">
    <text evidence="12">The sequence shown here is derived from an EMBL/GenBank/DDBJ whole genome shotgun (WGS) entry which is preliminary data.</text>
</comment>
<dbReference type="Gene3D" id="3.40.50.2300">
    <property type="match status" value="1"/>
</dbReference>
<keyword evidence="3" id="KW-0902">Two-component regulatory system</keyword>
<evidence type="ECO:0000313" key="12">
    <source>
        <dbReference type="EMBL" id="PAB59171.1"/>
    </source>
</evidence>
<dbReference type="FunFam" id="3.40.50.2300:FF:000001">
    <property type="entry name" value="DNA-binding response regulator PhoB"/>
    <property type="match status" value="1"/>
</dbReference>
<evidence type="ECO:0000259" key="11">
    <source>
        <dbReference type="PROSITE" id="PS51755"/>
    </source>
</evidence>
<evidence type="ECO:0000256" key="2">
    <source>
        <dbReference type="ARBA" id="ARBA00022553"/>
    </source>
</evidence>
<reference evidence="12 13" key="1">
    <citation type="submission" date="2017-06" db="EMBL/GenBank/DDBJ databases">
        <title>Draft genome sequence of anaerobic fermentative bacterium Anaeromicrobium sediminis DY2726D isolated from West Pacific Ocean sediments.</title>
        <authorList>
            <person name="Zeng X."/>
        </authorList>
    </citation>
    <scope>NUCLEOTIDE SEQUENCE [LARGE SCALE GENOMIC DNA]</scope>
    <source>
        <strain evidence="12 13">DY2726D</strain>
    </source>
</reference>
<sequence length="227" mass="26210">MEKILIVEDDSSISSVLRVTFKCSGFQVRDVPTGEDALEKVEEEKPDVVLLDVMLPGIDGFQVCDQLRKKYPDIGIIMLTAKSQDVDKINGLENGADDYMVKPFNPTELILRVKALLRRSKKEVYTGDNIIESPPFKIDIYSKKVYKNNVELDLTPKEYELMKIFIQNPKKAFSREELLKDVWGWEFVGESKNVDVHIRRLRKKVEDTSSEPEYIETVWGTGYRWKG</sequence>
<dbReference type="AlphaFoldDB" id="A0A267MHX1"/>
<evidence type="ECO:0000256" key="4">
    <source>
        <dbReference type="ARBA" id="ARBA00023015"/>
    </source>
</evidence>
<evidence type="ECO:0000259" key="10">
    <source>
        <dbReference type="PROSITE" id="PS50110"/>
    </source>
</evidence>
<dbReference type="SMART" id="SM00448">
    <property type="entry name" value="REC"/>
    <property type="match status" value="1"/>
</dbReference>
<evidence type="ECO:0000256" key="5">
    <source>
        <dbReference type="ARBA" id="ARBA00023125"/>
    </source>
</evidence>
<dbReference type="PROSITE" id="PS51755">
    <property type="entry name" value="OMPR_PHOB"/>
    <property type="match status" value="1"/>
</dbReference>
<dbReference type="OrthoDB" id="9790442at2"/>
<dbReference type="InterPro" id="IPR001867">
    <property type="entry name" value="OmpR/PhoB-type_DNA-bd"/>
</dbReference>
<evidence type="ECO:0000256" key="7">
    <source>
        <dbReference type="ARBA" id="ARBA00024867"/>
    </source>
</evidence>
<dbReference type="GO" id="GO:0000976">
    <property type="term" value="F:transcription cis-regulatory region binding"/>
    <property type="evidence" value="ECO:0007669"/>
    <property type="project" value="TreeGrafter"/>
</dbReference>
<dbReference type="InterPro" id="IPR039420">
    <property type="entry name" value="WalR-like"/>
</dbReference>
<dbReference type="GO" id="GO:0005829">
    <property type="term" value="C:cytosol"/>
    <property type="evidence" value="ECO:0007669"/>
    <property type="project" value="TreeGrafter"/>
</dbReference>
<comment type="function">
    <text evidence="7">May play the central regulatory role in sporulation. It may be an element of the effector pathway responsible for the activation of sporulation genes in response to nutritional stress. Spo0A may act in concert with spo0H (a sigma factor) to control the expression of some genes that are critical to the sporulation process.</text>
</comment>
<dbReference type="InterPro" id="IPR011006">
    <property type="entry name" value="CheY-like_superfamily"/>
</dbReference>
<dbReference type="Proteomes" id="UP000216024">
    <property type="component" value="Unassembled WGS sequence"/>
</dbReference>
<dbReference type="InterPro" id="IPR016032">
    <property type="entry name" value="Sig_transdc_resp-reg_C-effctor"/>
</dbReference>
<dbReference type="RefSeq" id="WP_095133901.1">
    <property type="nucleotide sequence ID" value="NZ_NIBG01000009.1"/>
</dbReference>
<accession>A0A267MHX1</accession>
<dbReference type="SUPFAM" id="SSF46894">
    <property type="entry name" value="C-terminal effector domain of the bipartite response regulators"/>
    <property type="match status" value="1"/>
</dbReference>
<keyword evidence="5 9" id="KW-0238">DNA-binding</keyword>
<evidence type="ECO:0000256" key="6">
    <source>
        <dbReference type="ARBA" id="ARBA00023163"/>
    </source>
</evidence>
<organism evidence="12 13">
    <name type="scientific">Anaeromicrobium sediminis</name>
    <dbReference type="NCBI Taxonomy" id="1478221"/>
    <lineage>
        <taxon>Bacteria</taxon>
        <taxon>Bacillati</taxon>
        <taxon>Bacillota</taxon>
        <taxon>Clostridia</taxon>
        <taxon>Peptostreptococcales</taxon>
        <taxon>Thermotaleaceae</taxon>
        <taxon>Anaeromicrobium</taxon>
    </lineage>
</organism>
<dbReference type="SMART" id="SM00862">
    <property type="entry name" value="Trans_reg_C"/>
    <property type="match status" value="1"/>
</dbReference>
<evidence type="ECO:0000256" key="3">
    <source>
        <dbReference type="ARBA" id="ARBA00023012"/>
    </source>
</evidence>
<feature type="DNA-binding region" description="OmpR/PhoB-type" evidence="9">
    <location>
        <begin position="128"/>
        <end position="227"/>
    </location>
</feature>
<dbReference type="PROSITE" id="PS50110">
    <property type="entry name" value="RESPONSE_REGULATORY"/>
    <property type="match status" value="1"/>
</dbReference>
<dbReference type="Pfam" id="PF00486">
    <property type="entry name" value="Trans_reg_C"/>
    <property type="match status" value="1"/>
</dbReference>
<dbReference type="Pfam" id="PF00072">
    <property type="entry name" value="Response_reg"/>
    <property type="match status" value="1"/>
</dbReference>
<dbReference type="GO" id="GO:0006355">
    <property type="term" value="P:regulation of DNA-templated transcription"/>
    <property type="evidence" value="ECO:0007669"/>
    <property type="project" value="InterPro"/>
</dbReference>
<evidence type="ECO:0000256" key="1">
    <source>
        <dbReference type="ARBA" id="ARBA00018672"/>
    </source>
</evidence>
<dbReference type="PANTHER" id="PTHR48111">
    <property type="entry name" value="REGULATOR OF RPOS"/>
    <property type="match status" value="1"/>
</dbReference>
<dbReference type="EMBL" id="NIBG01000009">
    <property type="protein sequence ID" value="PAB59171.1"/>
    <property type="molecule type" value="Genomic_DNA"/>
</dbReference>
<feature type="domain" description="Response regulatory" evidence="10">
    <location>
        <begin position="3"/>
        <end position="117"/>
    </location>
</feature>
<dbReference type="GO" id="GO:0032993">
    <property type="term" value="C:protein-DNA complex"/>
    <property type="evidence" value="ECO:0007669"/>
    <property type="project" value="TreeGrafter"/>
</dbReference>
<dbReference type="Gene3D" id="1.10.10.10">
    <property type="entry name" value="Winged helix-like DNA-binding domain superfamily/Winged helix DNA-binding domain"/>
    <property type="match status" value="1"/>
</dbReference>
<dbReference type="FunFam" id="1.10.10.10:FF:000018">
    <property type="entry name" value="DNA-binding response regulator ResD"/>
    <property type="match status" value="1"/>
</dbReference>
<keyword evidence="2 8" id="KW-0597">Phosphoprotein</keyword>
<proteinExistence type="predicted"/>
<feature type="modified residue" description="4-aspartylphosphate" evidence="8">
    <location>
        <position position="52"/>
    </location>
</feature>
<protein>
    <recommendedName>
        <fullName evidence="1">Stage 0 sporulation protein A homolog</fullName>
    </recommendedName>
</protein>
<dbReference type="InterPro" id="IPR036388">
    <property type="entry name" value="WH-like_DNA-bd_sf"/>
</dbReference>
<name>A0A267MHX1_9FIRM</name>
<dbReference type="CDD" id="cd00383">
    <property type="entry name" value="trans_reg_C"/>
    <property type="match status" value="1"/>
</dbReference>
<dbReference type="Gene3D" id="6.10.250.690">
    <property type="match status" value="1"/>
</dbReference>
<keyword evidence="13" id="KW-1185">Reference proteome</keyword>
<evidence type="ECO:0000256" key="9">
    <source>
        <dbReference type="PROSITE-ProRule" id="PRU01091"/>
    </source>
</evidence>
<dbReference type="PANTHER" id="PTHR48111:SF54">
    <property type="entry name" value="STAGE 0 SPORULATION PROTEIN A HOMOLOG"/>
    <property type="match status" value="1"/>
</dbReference>
<dbReference type="SUPFAM" id="SSF52172">
    <property type="entry name" value="CheY-like"/>
    <property type="match status" value="1"/>
</dbReference>
<dbReference type="CDD" id="cd17574">
    <property type="entry name" value="REC_OmpR"/>
    <property type="match status" value="1"/>
</dbReference>
<evidence type="ECO:0000313" key="13">
    <source>
        <dbReference type="Proteomes" id="UP000216024"/>
    </source>
</evidence>
<keyword evidence="4" id="KW-0805">Transcription regulation</keyword>
<dbReference type="InterPro" id="IPR001789">
    <property type="entry name" value="Sig_transdc_resp-reg_receiver"/>
</dbReference>
<dbReference type="GO" id="GO:0000156">
    <property type="term" value="F:phosphorelay response regulator activity"/>
    <property type="evidence" value="ECO:0007669"/>
    <property type="project" value="TreeGrafter"/>
</dbReference>
<evidence type="ECO:0000256" key="8">
    <source>
        <dbReference type="PROSITE-ProRule" id="PRU00169"/>
    </source>
</evidence>
<keyword evidence="6" id="KW-0804">Transcription</keyword>